<evidence type="ECO:0000259" key="1">
    <source>
        <dbReference type="PROSITE" id="PS51704"/>
    </source>
</evidence>
<dbReference type="GO" id="GO:0070291">
    <property type="term" value="P:N-acylethanolamine metabolic process"/>
    <property type="evidence" value="ECO:0007669"/>
    <property type="project" value="TreeGrafter"/>
</dbReference>
<dbReference type="GO" id="GO:0006644">
    <property type="term" value="P:phospholipid metabolic process"/>
    <property type="evidence" value="ECO:0007669"/>
    <property type="project" value="TreeGrafter"/>
</dbReference>
<sequence length="288" mass="31998">MMNSKQPTTKSFDAIYADYSNPNGRVMITAHRGNWRQAPENSVLAIQCSIDAGVDVVEVDVQRTKDGRLVLMHDDTVDRMTDGSGRISELTFDAIRALQLKEGQGGEDTAATAALIPTLHEVMLLAKDKVMVNLDKCWHIREDVYQVLVNTGTVKQGLFKSTAGVEEVQEFLSGKSERPEFMQLINGSNAHLLDQTDEIITRVQPKAFELNFAKDDSPVISDVTLRRLKGKCRIWVNTMFDADCGGHTDAVSLTNPKLGWDWHLGRGVNMIQTDSPKELYAHLNPGSK</sequence>
<dbReference type="GO" id="GO:0005886">
    <property type="term" value="C:plasma membrane"/>
    <property type="evidence" value="ECO:0007669"/>
    <property type="project" value="TreeGrafter"/>
</dbReference>
<dbReference type="InterPro" id="IPR032160">
    <property type="entry name" value="DUF4996"/>
</dbReference>
<proteinExistence type="predicted"/>
<dbReference type="GO" id="GO:0006580">
    <property type="term" value="P:ethanolamine metabolic process"/>
    <property type="evidence" value="ECO:0007669"/>
    <property type="project" value="TreeGrafter"/>
</dbReference>
<protein>
    <recommendedName>
        <fullName evidence="1">GP-PDE domain-containing protein</fullName>
    </recommendedName>
</protein>
<dbReference type="Pfam" id="PF16387">
    <property type="entry name" value="DUF4996"/>
    <property type="match status" value="1"/>
</dbReference>
<comment type="caution">
    <text evidence="2">The sequence shown here is derived from an EMBL/GenBank/DDBJ whole genome shotgun (WGS) entry which is preliminary data.</text>
</comment>
<reference evidence="2" key="1">
    <citation type="submission" date="2018-06" db="EMBL/GenBank/DDBJ databases">
        <title>Paenibacillus xerothermodurans sp. nov. an extremely dry heat resistant spore forming bacterium isolated from the soil of Cape Canaveral, Florida.</title>
        <authorList>
            <person name="Seuylemezian A."/>
            <person name="Kaur N."/>
            <person name="Patil P."/>
            <person name="Patil P."/>
            <person name="Mayilraj S."/>
            <person name="Vaishampayan P."/>
        </authorList>
    </citation>
    <scope>NUCLEOTIDE SEQUENCE [LARGE SCALE GENOMIC DNA]</scope>
    <source>
        <strain evidence="2">ATCC 27380</strain>
    </source>
</reference>
<dbReference type="GO" id="GO:0008889">
    <property type="term" value="F:glycerophosphodiester phosphodiesterase activity"/>
    <property type="evidence" value="ECO:0007669"/>
    <property type="project" value="TreeGrafter"/>
</dbReference>
<keyword evidence="3" id="KW-1185">Reference proteome</keyword>
<dbReference type="PROSITE" id="PS51704">
    <property type="entry name" value="GP_PDE"/>
    <property type="match status" value="1"/>
</dbReference>
<dbReference type="Gene3D" id="3.20.20.190">
    <property type="entry name" value="Phosphatidylinositol (PI) phosphodiesterase"/>
    <property type="match status" value="1"/>
</dbReference>
<dbReference type="InterPro" id="IPR017946">
    <property type="entry name" value="PLC-like_Pdiesterase_TIM-brl"/>
</dbReference>
<evidence type="ECO:0000313" key="3">
    <source>
        <dbReference type="Proteomes" id="UP000214746"/>
    </source>
</evidence>
<dbReference type="InterPro" id="IPR030395">
    <property type="entry name" value="GP_PDE_dom"/>
</dbReference>
<dbReference type="EMBL" id="NHRJ02000006">
    <property type="protein sequence ID" value="PZE20638.1"/>
    <property type="molecule type" value="Genomic_DNA"/>
</dbReference>
<name>A0A2W1P0M8_PAEXE</name>
<evidence type="ECO:0000313" key="2">
    <source>
        <dbReference type="EMBL" id="PZE20638.1"/>
    </source>
</evidence>
<accession>A0A2W1P0M8</accession>
<dbReference type="PANTHER" id="PTHR46320">
    <property type="entry name" value="GLYCEROPHOSPHODIESTER PHOSPHODIESTERASE 1"/>
    <property type="match status" value="1"/>
</dbReference>
<dbReference type="SUPFAM" id="SSF51695">
    <property type="entry name" value="PLC-like phosphodiesterases"/>
    <property type="match status" value="1"/>
</dbReference>
<dbReference type="Pfam" id="PF03009">
    <property type="entry name" value="GDPD"/>
    <property type="match status" value="1"/>
</dbReference>
<dbReference type="Proteomes" id="UP000214746">
    <property type="component" value="Unassembled WGS sequence"/>
</dbReference>
<feature type="domain" description="GP-PDE" evidence="1">
    <location>
        <begin position="26"/>
        <end position="288"/>
    </location>
</feature>
<organism evidence="2 3">
    <name type="scientific">Paenibacillus xerothermodurans</name>
    <dbReference type="NCBI Taxonomy" id="1977292"/>
    <lineage>
        <taxon>Bacteria</taxon>
        <taxon>Bacillati</taxon>
        <taxon>Bacillota</taxon>
        <taxon>Bacilli</taxon>
        <taxon>Bacillales</taxon>
        <taxon>Paenibacillaceae</taxon>
        <taxon>Paenibacillus</taxon>
    </lineage>
</organism>
<dbReference type="AlphaFoldDB" id="A0A2W1P0M8"/>
<gene>
    <name evidence="2" type="ORF">CBW46_012810</name>
</gene>
<dbReference type="PANTHER" id="PTHR46320:SF1">
    <property type="entry name" value="GLYCEROPHOSPHODIESTER PHOSPHODIESTERASE 1"/>
    <property type="match status" value="1"/>
</dbReference>
<dbReference type="CDD" id="cd08566">
    <property type="entry name" value="GDPD_AtGDE_like"/>
    <property type="match status" value="1"/>
</dbReference>